<evidence type="ECO:0000256" key="4">
    <source>
        <dbReference type="SAM" id="SignalP"/>
    </source>
</evidence>
<dbReference type="InterPro" id="IPR018073">
    <property type="entry name" value="Prot_inh_cystat_CS"/>
</dbReference>
<dbReference type="SMART" id="SM00043">
    <property type="entry name" value="CY"/>
    <property type="match status" value="1"/>
</dbReference>
<dbReference type="PANTHER" id="PTHR46186:SF2">
    <property type="entry name" value="CYSTATIN"/>
    <property type="match status" value="1"/>
</dbReference>
<feature type="chain" id="PRO_5018538785" description="Cystatin domain-containing protein" evidence="4">
    <location>
        <begin position="17"/>
        <end position="130"/>
    </location>
</feature>
<feature type="domain" description="Cystatin" evidence="5">
    <location>
        <begin position="18"/>
        <end position="129"/>
    </location>
</feature>
<keyword evidence="2" id="KW-0646">Protease inhibitor</keyword>
<dbReference type="GO" id="GO:0031982">
    <property type="term" value="C:vesicle"/>
    <property type="evidence" value="ECO:0007669"/>
    <property type="project" value="TreeGrafter"/>
</dbReference>
<accession>A0A0B6XZZ9</accession>
<evidence type="ECO:0000256" key="3">
    <source>
        <dbReference type="ARBA" id="ARBA00022704"/>
    </source>
</evidence>
<dbReference type="Pfam" id="PF00031">
    <property type="entry name" value="Cystatin"/>
    <property type="match status" value="1"/>
</dbReference>
<comment type="similarity">
    <text evidence="1">Belongs to the cystatin family.</text>
</comment>
<dbReference type="CDD" id="cd00042">
    <property type="entry name" value="CY"/>
    <property type="match status" value="1"/>
</dbReference>
<evidence type="ECO:0000256" key="1">
    <source>
        <dbReference type="ARBA" id="ARBA00009403"/>
    </source>
</evidence>
<protein>
    <recommendedName>
        <fullName evidence="5">Cystatin domain-containing protein</fullName>
    </recommendedName>
</protein>
<evidence type="ECO:0000313" key="6">
    <source>
        <dbReference type="EMBL" id="CEK49121.1"/>
    </source>
</evidence>
<proteinExistence type="inferred from homology"/>
<sequence length="130" mass="14706">KLLLFVVFTLLAILTAQMMTGGLKDQKVNDTQIVDLAHKGVNKFNQNSNDANYYGFIEVLKAQTQVVAGTKYIIDVRVGETNTMKSQVPHDQLNAEHKQVKEGGKTKDFTVEVWSKPWEDFEEITVHPKN</sequence>
<dbReference type="SUPFAM" id="SSF54403">
    <property type="entry name" value="Cystatin/monellin"/>
    <property type="match status" value="1"/>
</dbReference>
<dbReference type="GO" id="GO:0005615">
    <property type="term" value="C:extracellular space"/>
    <property type="evidence" value="ECO:0007669"/>
    <property type="project" value="TreeGrafter"/>
</dbReference>
<dbReference type="GO" id="GO:0005737">
    <property type="term" value="C:cytoplasm"/>
    <property type="evidence" value="ECO:0007669"/>
    <property type="project" value="TreeGrafter"/>
</dbReference>
<dbReference type="EMBL" id="HACG01002256">
    <property type="protein sequence ID" value="CEK49121.1"/>
    <property type="molecule type" value="Transcribed_RNA"/>
</dbReference>
<dbReference type="PROSITE" id="PS00287">
    <property type="entry name" value="CYSTATIN"/>
    <property type="match status" value="1"/>
</dbReference>
<dbReference type="GO" id="GO:0004869">
    <property type="term" value="F:cysteine-type endopeptidase inhibitor activity"/>
    <property type="evidence" value="ECO:0007669"/>
    <property type="project" value="UniProtKB-KW"/>
</dbReference>
<feature type="non-terminal residue" evidence="6">
    <location>
        <position position="1"/>
    </location>
</feature>
<evidence type="ECO:0000256" key="2">
    <source>
        <dbReference type="ARBA" id="ARBA00022690"/>
    </source>
</evidence>
<keyword evidence="4" id="KW-0732">Signal</keyword>
<dbReference type="InterPro" id="IPR000010">
    <property type="entry name" value="Cystatin_dom"/>
</dbReference>
<dbReference type="InterPro" id="IPR046350">
    <property type="entry name" value="Cystatin_sf"/>
</dbReference>
<gene>
    <name evidence="6" type="primary">ORF6487</name>
</gene>
<feature type="signal peptide" evidence="4">
    <location>
        <begin position="1"/>
        <end position="16"/>
    </location>
</feature>
<evidence type="ECO:0000259" key="5">
    <source>
        <dbReference type="SMART" id="SM00043"/>
    </source>
</evidence>
<reference evidence="6" key="1">
    <citation type="submission" date="2014-12" db="EMBL/GenBank/DDBJ databases">
        <title>Insight into the proteome of Arion vulgaris.</title>
        <authorList>
            <person name="Aradska J."/>
            <person name="Bulat T."/>
            <person name="Smidak R."/>
            <person name="Sarate P."/>
            <person name="Gangsoo J."/>
            <person name="Sialana F."/>
            <person name="Bilban M."/>
            <person name="Lubec G."/>
        </authorList>
    </citation>
    <scope>NUCLEOTIDE SEQUENCE</scope>
    <source>
        <tissue evidence="6">Skin</tissue>
    </source>
</reference>
<dbReference type="Gene3D" id="3.10.450.10">
    <property type="match status" value="1"/>
</dbReference>
<name>A0A0B6XZZ9_9EUPU</name>
<keyword evidence="3" id="KW-0789">Thiol protease inhibitor</keyword>
<organism evidence="6">
    <name type="scientific">Arion vulgaris</name>
    <dbReference type="NCBI Taxonomy" id="1028688"/>
    <lineage>
        <taxon>Eukaryota</taxon>
        <taxon>Metazoa</taxon>
        <taxon>Spiralia</taxon>
        <taxon>Lophotrochozoa</taxon>
        <taxon>Mollusca</taxon>
        <taxon>Gastropoda</taxon>
        <taxon>Heterobranchia</taxon>
        <taxon>Euthyneura</taxon>
        <taxon>Panpulmonata</taxon>
        <taxon>Eupulmonata</taxon>
        <taxon>Stylommatophora</taxon>
        <taxon>Helicina</taxon>
        <taxon>Arionoidea</taxon>
        <taxon>Arionidae</taxon>
        <taxon>Arion</taxon>
    </lineage>
</organism>
<dbReference type="PANTHER" id="PTHR46186">
    <property type="entry name" value="CYSTATIN"/>
    <property type="match status" value="1"/>
</dbReference>
<dbReference type="AlphaFoldDB" id="A0A0B6XZZ9"/>